<keyword evidence="2" id="KW-1185">Reference proteome</keyword>
<dbReference type="EMBL" id="CP168151">
    <property type="protein sequence ID" value="XFD38976.1"/>
    <property type="molecule type" value="Genomic_DNA"/>
</dbReference>
<proteinExistence type="predicted"/>
<gene>
    <name evidence="1" type="ORF">O0236_005945</name>
</gene>
<accession>A0ACD5DCV4</accession>
<organism evidence="1 2">
    <name type="scientific">Lentilactobacillus terminaliae</name>
    <dbReference type="NCBI Taxonomy" id="3003483"/>
    <lineage>
        <taxon>Bacteria</taxon>
        <taxon>Bacillati</taxon>
        <taxon>Bacillota</taxon>
        <taxon>Bacilli</taxon>
        <taxon>Lactobacillales</taxon>
        <taxon>Lactobacillaceae</taxon>
        <taxon>Lentilactobacillus</taxon>
    </lineage>
</organism>
<evidence type="ECO:0000313" key="1">
    <source>
        <dbReference type="EMBL" id="XFD38976.1"/>
    </source>
</evidence>
<dbReference type="Proteomes" id="UP001149860">
    <property type="component" value="Chromosome"/>
</dbReference>
<evidence type="ECO:0000313" key="2">
    <source>
        <dbReference type="Proteomes" id="UP001149860"/>
    </source>
</evidence>
<name>A0ACD5DCV4_9LACO</name>
<keyword evidence="1" id="KW-0378">Hydrolase</keyword>
<sequence length="465" mass="52881">MKERLTILHTNDLHSHLENWPRIRRYLISERQQILNQYKGSSVITVDLGDALDRAHPLTEVTNGTANVELLNQIHYDAVTIGNNEGLTNTHDQLDELYKDANFDVVLGNILNAKNNVYPTWAKPDKIIKTEQGTRVLILGMTAPYSLTYPILGWQPIEPEKVIPKLLAQNKGKYDIVVLLSHLGINQDRILARKFPDLTVIIGSHTHHLLVHGEKVNQSILAAAEKWGHYIGEITLELENHRVISKKARVIETADLPELPEDASEISGYEKQGEMLLAKNKIARIPTEMGTNLIGHSRLVDEGLHAIMDKAQTKIGILNSGLFLTNLPAGVIDRNQLHQMLPHAMHVMKVTLNGYDLWRLMKEMEKNRNFLVKFPQKGMGFRGKYFGLLHYGGLRFNDNGQLLFHEEPVSPIETYEVAMPDHYLFVPFFPTIDIVGKNEILYDESLRDVFGDYLAKNYPLTPNKY</sequence>
<protein>
    <submittedName>
        <fullName evidence="1">Bifunctional UDP-sugar hydrolase/5'-nucleotidase</fullName>
    </submittedName>
</protein>
<reference evidence="1" key="1">
    <citation type="submission" date="2024-08" db="EMBL/GenBank/DDBJ databases">
        <title>Lentilactobacillus sp. nov., isolated from tree bark.</title>
        <authorList>
            <person name="Phuengjayaem S."/>
            <person name="Tanasupawat S."/>
        </authorList>
    </citation>
    <scope>NUCLEOTIDE SEQUENCE</scope>
    <source>
        <strain evidence="1">SPB1-3</strain>
    </source>
</reference>